<dbReference type="GO" id="GO:0005975">
    <property type="term" value="P:carbohydrate metabolic process"/>
    <property type="evidence" value="ECO:0007669"/>
    <property type="project" value="InterPro"/>
</dbReference>
<evidence type="ECO:0000259" key="3">
    <source>
        <dbReference type="Pfam" id="PF06722"/>
    </source>
</evidence>
<protein>
    <recommendedName>
        <fullName evidence="6">Glycosyltransferase family 28 N-terminal domain-containing protein</fullName>
    </recommendedName>
</protein>
<dbReference type="Pfam" id="PF06722">
    <property type="entry name" value="EryCIII-like_C"/>
    <property type="match status" value="1"/>
</dbReference>
<dbReference type="InterPro" id="IPR010610">
    <property type="entry name" value="EryCIII-like_C"/>
</dbReference>
<comment type="caution">
    <text evidence="4">The sequence shown here is derived from an EMBL/GenBank/DDBJ whole genome shotgun (WGS) entry which is preliminary data.</text>
</comment>
<dbReference type="InterPro" id="IPR050426">
    <property type="entry name" value="Glycosyltransferase_28"/>
</dbReference>
<feature type="domain" description="Glycosyltransferase family 28 N-terminal" evidence="2">
    <location>
        <begin position="65"/>
        <end position="213"/>
    </location>
</feature>
<reference evidence="4 5" key="1">
    <citation type="submission" date="2021-02" db="EMBL/GenBank/DDBJ databases">
        <title>Genome assembly of Pseudopithomyces chartarum.</title>
        <authorList>
            <person name="Jauregui R."/>
            <person name="Singh J."/>
            <person name="Voisey C."/>
        </authorList>
    </citation>
    <scope>NUCLEOTIDE SEQUENCE [LARGE SCALE GENOMIC DNA]</scope>
    <source>
        <strain evidence="4 5">AGR01</strain>
    </source>
</reference>
<evidence type="ECO:0000259" key="2">
    <source>
        <dbReference type="Pfam" id="PF03033"/>
    </source>
</evidence>
<keyword evidence="1" id="KW-0808">Transferase</keyword>
<proteinExistence type="predicted"/>
<dbReference type="InterPro" id="IPR004276">
    <property type="entry name" value="GlycoTrans_28_N"/>
</dbReference>
<dbReference type="PANTHER" id="PTHR48050:SF27">
    <property type="entry name" value="GLUCOSYLTRANSFERASE, PUTATIVE (AFU_ORTHOLOGUE AFUA_7G04880)-RELATED"/>
    <property type="match status" value="1"/>
</dbReference>
<dbReference type="CDD" id="cd03784">
    <property type="entry name" value="GT1_Gtf-like"/>
    <property type="match status" value="1"/>
</dbReference>
<gene>
    <name evidence="4" type="ORF">GRF29_77g228712</name>
</gene>
<dbReference type="Proteomes" id="UP001280581">
    <property type="component" value="Unassembled WGS sequence"/>
</dbReference>
<dbReference type="Gene3D" id="3.40.50.2000">
    <property type="entry name" value="Glycogen Phosphorylase B"/>
    <property type="match status" value="2"/>
</dbReference>
<dbReference type="SUPFAM" id="SSF53756">
    <property type="entry name" value="UDP-Glycosyltransferase/glycogen phosphorylase"/>
    <property type="match status" value="1"/>
</dbReference>
<evidence type="ECO:0008006" key="6">
    <source>
        <dbReference type="Google" id="ProtNLM"/>
    </source>
</evidence>
<keyword evidence="5" id="KW-1185">Reference proteome</keyword>
<dbReference type="Pfam" id="PF03033">
    <property type="entry name" value="Glyco_transf_28"/>
    <property type="match status" value="1"/>
</dbReference>
<dbReference type="InterPro" id="IPR002213">
    <property type="entry name" value="UDP_glucos_trans"/>
</dbReference>
<evidence type="ECO:0000256" key="1">
    <source>
        <dbReference type="ARBA" id="ARBA00022679"/>
    </source>
</evidence>
<dbReference type="PANTHER" id="PTHR48050">
    <property type="entry name" value="STEROL 3-BETA-GLUCOSYLTRANSFERASE"/>
    <property type="match status" value="1"/>
</dbReference>
<dbReference type="EMBL" id="WVTA01000007">
    <property type="protein sequence ID" value="KAK3208279.1"/>
    <property type="molecule type" value="Genomic_DNA"/>
</dbReference>
<dbReference type="FunFam" id="3.40.50.2000:FF:000009">
    <property type="entry name" value="Sterol 3-beta-glucosyltransferase UGT80A2"/>
    <property type="match status" value="1"/>
</dbReference>
<dbReference type="GO" id="GO:0016906">
    <property type="term" value="F:sterol 3-beta-glucosyltransferase activity"/>
    <property type="evidence" value="ECO:0007669"/>
    <property type="project" value="UniProtKB-ARBA"/>
</dbReference>
<dbReference type="AlphaFoldDB" id="A0AAN6RHE9"/>
<dbReference type="FunFam" id="3.40.50.2000:FF:000100">
    <property type="entry name" value="Glycosyltransferase family 1 protein"/>
    <property type="match status" value="1"/>
</dbReference>
<accession>A0AAN6RHE9</accession>
<evidence type="ECO:0000313" key="5">
    <source>
        <dbReference type="Proteomes" id="UP001280581"/>
    </source>
</evidence>
<name>A0AAN6RHE9_9PLEO</name>
<feature type="domain" description="Erythromycin biosynthesis protein CIII-like C-terminal" evidence="3">
    <location>
        <begin position="360"/>
        <end position="446"/>
    </location>
</feature>
<evidence type="ECO:0000313" key="4">
    <source>
        <dbReference type="EMBL" id="KAK3208279.1"/>
    </source>
</evidence>
<organism evidence="4 5">
    <name type="scientific">Pseudopithomyces chartarum</name>
    <dbReference type="NCBI Taxonomy" id="1892770"/>
    <lineage>
        <taxon>Eukaryota</taxon>
        <taxon>Fungi</taxon>
        <taxon>Dikarya</taxon>
        <taxon>Ascomycota</taxon>
        <taxon>Pezizomycotina</taxon>
        <taxon>Dothideomycetes</taxon>
        <taxon>Pleosporomycetidae</taxon>
        <taxon>Pleosporales</taxon>
        <taxon>Massarineae</taxon>
        <taxon>Didymosphaeriaceae</taxon>
        <taxon>Pseudopithomyces</taxon>
    </lineage>
</organism>
<sequence length="750" mass="81379">MESEPHHDDPPPAYTEIDGRITIDLDSKIARSFASLVPDPPAYRPSSTSKNTPFHPTSWNIRLNVVIQVVGSRGDVQPFIALGQELQSYGHRVRIATHDCFASFVGESNLEFFPIGGDPHDLMAYMVKNPGLIPSMGSLRSGDIQRKRAMVEEMLKGCWKSCIEPAPGVERPFVADAIIANPPSFAHIHCAQALSVPLHLMFTMPWSSTRAFPHPLANLNGARLDPGAMNFVSYKVVEWMTWQGLGDVINAFRATLDLERIPTSVGPDLAETLEIPFTYCWSPSLVPKPTDWPSHIDVCGFFFREPPAYSPPANIEKFLSIGPKPIYIGFGSIVLENATEMTKIIMGAVRMSGDIDSNSVLFIDDCPHEWLFQHVSVVVHHGGAGTTACGLRNACPTIIVPFFGDQPFWGSMIATAGAGTHPIPHKLLTTEKLCDAIKYCLQPSVLSAVREISTAMSMEQGVQEAARSFHANLPLEDLPCDFLADRPAVWLYSGKKLSTDLKLSAAAAHVLISEERIKVKELTMYRPRPITISNPRWDPVTSVGSSCFSTARMMGTSAVDLVTSPYTAIQQAGPSDSAAKKTGKAIAKFGKSFGEFNGRMFQGMIVDLPLAAAEGFRAVPKLYGEEVQSHGEVTDAVSGFSVAGKSFVRGMTDGLTGLYLKPMQGAKEEGAIGFAKGAGKGIIGLTTKTTSAAIGIVAYPGQGISKSLVAPFKSSTRKAIMTQRRLDGEHTVLTDALRNEVLRRFDDLTL</sequence>